<keyword evidence="3" id="KW-1185">Reference proteome</keyword>
<accession>A0A9P6DTA0</accession>
<feature type="compositionally biased region" description="Polar residues" evidence="1">
    <location>
        <begin position="86"/>
        <end position="96"/>
    </location>
</feature>
<name>A0A9P6DTA0_9AGAM</name>
<gene>
    <name evidence="2" type="ORF">BS47DRAFT_1348166</name>
</gene>
<organism evidence="2 3">
    <name type="scientific">Hydnum rufescens UP504</name>
    <dbReference type="NCBI Taxonomy" id="1448309"/>
    <lineage>
        <taxon>Eukaryota</taxon>
        <taxon>Fungi</taxon>
        <taxon>Dikarya</taxon>
        <taxon>Basidiomycota</taxon>
        <taxon>Agaricomycotina</taxon>
        <taxon>Agaricomycetes</taxon>
        <taxon>Cantharellales</taxon>
        <taxon>Hydnaceae</taxon>
        <taxon>Hydnum</taxon>
    </lineage>
</organism>
<feature type="region of interest" description="Disordered" evidence="1">
    <location>
        <begin position="86"/>
        <end position="107"/>
    </location>
</feature>
<evidence type="ECO:0000256" key="1">
    <source>
        <dbReference type="SAM" id="MobiDB-lite"/>
    </source>
</evidence>
<comment type="caution">
    <text evidence="2">The sequence shown here is derived from an EMBL/GenBank/DDBJ whole genome shotgun (WGS) entry which is preliminary data.</text>
</comment>
<reference evidence="2" key="1">
    <citation type="journal article" date="2020" name="Nat. Commun.">
        <title>Large-scale genome sequencing of mycorrhizal fungi provides insights into the early evolution of symbiotic traits.</title>
        <authorList>
            <person name="Miyauchi S."/>
            <person name="Kiss E."/>
            <person name="Kuo A."/>
            <person name="Drula E."/>
            <person name="Kohler A."/>
            <person name="Sanchez-Garcia M."/>
            <person name="Morin E."/>
            <person name="Andreopoulos B."/>
            <person name="Barry K.W."/>
            <person name="Bonito G."/>
            <person name="Buee M."/>
            <person name="Carver A."/>
            <person name="Chen C."/>
            <person name="Cichocki N."/>
            <person name="Clum A."/>
            <person name="Culley D."/>
            <person name="Crous P.W."/>
            <person name="Fauchery L."/>
            <person name="Girlanda M."/>
            <person name="Hayes R.D."/>
            <person name="Keri Z."/>
            <person name="LaButti K."/>
            <person name="Lipzen A."/>
            <person name="Lombard V."/>
            <person name="Magnuson J."/>
            <person name="Maillard F."/>
            <person name="Murat C."/>
            <person name="Nolan M."/>
            <person name="Ohm R.A."/>
            <person name="Pangilinan J."/>
            <person name="Pereira M.F."/>
            <person name="Perotto S."/>
            <person name="Peter M."/>
            <person name="Pfister S."/>
            <person name="Riley R."/>
            <person name="Sitrit Y."/>
            <person name="Stielow J.B."/>
            <person name="Szollosi G."/>
            <person name="Zifcakova L."/>
            <person name="Stursova M."/>
            <person name="Spatafora J.W."/>
            <person name="Tedersoo L."/>
            <person name="Vaario L.M."/>
            <person name="Yamada A."/>
            <person name="Yan M."/>
            <person name="Wang P."/>
            <person name="Xu J."/>
            <person name="Bruns T."/>
            <person name="Baldrian P."/>
            <person name="Vilgalys R."/>
            <person name="Dunand C."/>
            <person name="Henrissat B."/>
            <person name="Grigoriev I.V."/>
            <person name="Hibbett D."/>
            <person name="Nagy L.G."/>
            <person name="Martin F.M."/>
        </authorList>
    </citation>
    <scope>NUCLEOTIDE SEQUENCE</scope>
    <source>
        <strain evidence="2">UP504</strain>
    </source>
</reference>
<evidence type="ECO:0000313" key="2">
    <source>
        <dbReference type="EMBL" id="KAF9510354.1"/>
    </source>
</evidence>
<dbReference type="Proteomes" id="UP000886523">
    <property type="component" value="Unassembled WGS sequence"/>
</dbReference>
<sequence>MEPYYAVRGAQWRVCRLEVRSMRGVNFKQYCRLDRFGFKGKPQSESGERNAKSELKDIKGVTPVWLSPHQRIQPLHKYKASRIRQRLQTASKSSGASRRGHMPWDRAGYLRRRPAAPVYSRLIGTSGQAMSGD</sequence>
<dbReference type="AlphaFoldDB" id="A0A9P6DTA0"/>
<dbReference type="EMBL" id="MU129018">
    <property type="protein sequence ID" value="KAF9510354.1"/>
    <property type="molecule type" value="Genomic_DNA"/>
</dbReference>
<proteinExistence type="predicted"/>
<protein>
    <submittedName>
        <fullName evidence="2">Uncharacterized protein</fullName>
    </submittedName>
</protein>
<evidence type="ECO:0000313" key="3">
    <source>
        <dbReference type="Proteomes" id="UP000886523"/>
    </source>
</evidence>